<evidence type="ECO:0000256" key="2">
    <source>
        <dbReference type="ARBA" id="ARBA00022679"/>
    </source>
</evidence>
<dbReference type="CDD" id="cd02440">
    <property type="entry name" value="AdoMet_MTases"/>
    <property type="match status" value="1"/>
</dbReference>
<dbReference type="GO" id="GO:0008757">
    <property type="term" value="F:S-adenosylmethionine-dependent methyltransferase activity"/>
    <property type="evidence" value="ECO:0007669"/>
    <property type="project" value="InterPro"/>
</dbReference>
<sequence length="275" mass="30156">MSQAPSPSEQKQRVQETFNRMAAGYDALRFVQVCARRLLELAELREGMKVLDVATGTGLVAGVAAQIVGPSGSVIGMDLSSQMLVQARRKFGEVSNLEFRQGDAERLEFPDASFDAVLCASSLFFIPDMLAVVRECRRVLKNGGRVGFSSFGSGFLQPLNDLWAVRLERYGIARGPLPTVRLIDPHACRDLLSQAGFEAIEVYSEQCGYYLPDVEARWAEMMAGLEGQSLAQLTPGEREKLKAEHLEELRPLVTPDGIWVDVSANFAFGRKPGAA</sequence>
<organism evidence="5 6">
    <name type="scientific">Meiothermus granaticius NBRC 107808</name>
    <dbReference type="NCBI Taxonomy" id="1227551"/>
    <lineage>
        <taxon>Bacteria</taxon>
        <taxon>Thermotogati</taxon>
        <taxon>Deinococcota</taxon>
        <taxon>Deinococci</taxon>
        <taxon>Thermales</taxon>
        <taxon>Thermaceae</taxon>
        <taxon>Meiothermus</taxon>
    </lineage>
</organism>
<dbReference type="PANTHER" id="PTHR43591">
    <property type="entry name" value="METHYLTRANSFERASE"/>
    <property type="match status" value="1"/>
</dbReference>
<accession>A0A399FA38</accession>
<evidence type="ECO:0000256" key="3">
    <source>
        <dbReference type="ARBA" id="ARBA00022691"/>
    </source>
</evidence>
<dbReference type="EMBL" id="QWLB01000025">
    <property type="protein sequence ID" value="RIH92129.1"/>
    <property type="molecule type" value="Genomic_DNA"/>
</dbReference>
<proteinExistence type="predicted"/>
<dbReference type="EC" id="2.1.1.163" evidence="5"/>
<dbReference type="SUPFAM" id="SSF53335">
    <property type="entry name" value="S-adenosyl-L-methionine-dependent methyltransferases"/>
    <property type="match status" value="1"/>
</dbReference>
<evidence type="ECO:0000313" key="5">
    <source>
        <dbReference type="EMBL" id="RIH92129.1"/>
    </source>
</evidence>
<protein>
    <submittedName>
        <fullName evidence="5">Demethylmenaquinone methyltransferase</fullName>
        <ecNumber evidence="5">2.1.1.163</ecNumber>
    </submittedName>
</protein>
<gene>
    <name evidence="5" type="primary">menG</name>
    <name evidence="5" type="ORF">Mgrana_02006</name>
</gene>
<dbReference type="Proteomes" id="UP000266178">
    <property type="component" value="Unassembled WGS sequence"/>
</dbReference>
<dbReference type="InterPro" id="IPR013216">
    <property type="entry name" value="Methyltransf_11"/>
</dbReference>
<dbReference type="RefSeq" id="WP_170146444.1">
    <property type="nucleotide sequence ID" value="NZ_BJXM01000004.1"/>
</dbReference>
<dbReference type="PROSITE" id="PS51608">
    <property type="entry name" value="SAM_MT_UBIE"/>
    <property type="match status" value="1"/>
</dbReference>
<dbReference type="InterPro" id="IPR029063">
    <property type="entry name" value="SAM-dependent_MTases_sf"/>
</dbReference>
<comment type="caution">
    <text evidence="5">The sequence shown here is derived from an EMBL/GenBank/DDBJ whole genome shotgun (WGS) entry which is preliminary data.</text>
</comment>
<dbReference type="GO" id="GO:0043770">
    <property type="term" value="F:demethylmenaquinone methyltransferase activity"/>
    <property type="evidence" value="ECO:0007669"/>
    <property type="project" value="UniProtKB-EC"/>
</dbReference>
<evidence type="ECO:0000256" key="1">
    <source>
        <dbReference type="ARBA" id="ARBA00022603"/>
    </source>
</evidence>
<feature type="domain" description="Methyltransferase type 11" evidence="4">
    <location>
        <begin position="51"/>
        <end position="146"/>
    </location>
</feature>
<dbReference type="GO" id="GO:0032259">
    <property type="term" value="P:methylation"/>
    <property type="evidence" value="ECO:0007669"/>
    <property type="project" value="UniProtKB-KW"/>
</dbReference>
<dbReference type="Gene3D" id="3.40.50.150">
    <property type="entry name" value="Vaccinia Virus protein VP39"/>
    <property type="match status" value="1"/>
</dbReference>
<evidence type="ECO:0000313" key="6">
    <source>
        <dbReference type="Proteomes" id="UP000266178"/>
    </source>
</evidence>
<dbReference type="AlphaFoldDB" id="A0A399FA38"/>
<keyword evidence="2 5" id="KW-0808">Transferase</keyword>
<keyword evidence="3" id="KW-0949">S-adenosyl-L-methionine</keyword>
<name>A0A399FA38_9DEIN</name>
<dbReference type="PANTHER" id="PTHR43591:SF24">
    <property type="entry name" value="2-METHOXY-6-POLYPRENYL-1,4-BENZOQUINOL METHYLASE, MITOCHONDRIAL"/>
    <property type="match status" value="1"/>
</dbReference>
<reference evidence="5 6" key="1">
    <citation type="submission" date="2018-08" db="EMBL/GenBank/DDBJ databases">
        <title>Meiothermus granaticius genome AF-68 sequencing project.</title>
        <authorList>
            <person name="Da Costa M.S."/>
            <person name="Albuquerque L."/>
            <person name="Raposo P."/>
            <person name="Froufe H.J.C."/>
            <person name="Barroso C.S."/>
            <person name="Egas C."/>
        </authorList>
    </citation>
    <scope>NUCLEOTIDE SEQUENCE [LARGE SCALE GENOMIC DNA]</scope>
    <source>
        <strain evidence="5 6">AF-68</strain>
    </source>
</reference>
<dbReference type="InterPro" id="IPR004033">
    <property type="entry name" value="UbiE/COQ5_MeTrFase"/>
</dbReference>
<evidence type="ECO:0000259" key="4">
    <source>
        <dbReference type="Pfam" id="PF08241"/>
    </source>
</evidence>
<keyword evidence="1 5" id="KW-0489">Methyltransferase</keyword>
<dbReference type="Pfam" id="PF08241">
    <property type="entry name" value="Methyltransf_11"/>
    <property type="match status" value="1"/>
</dbReference>
<keyword evidence="6" id="KW-1185">Reference proteome</keyword>